<dbReference type="EMBL" id="CP042817">
    <property type="protein sequence ID" value="QEJ97922.1"/>
    <property type="molecule type" value="Genomic_DNA"/>
</dbReference>
<evidence type="ECO:0000313" key="1">
    <source>
        <dbReference type="EMBL" id="QEJ97922.1"/>
    </source>
</evidence>
<reference evidence="1 2" key="1">
    <citation type="submission" date="2019-08" db="EMBL/GenBank/DDBJ databases">
        <authorList>
            <person name="Kuhnert P."/>
        </authorList>
    </citation>
    <scope>NUCLEOTIDE SEQUENCE [LARGE SCALE GENOMIC DNA]</scope>
    <source>
        <strain evidence="1 2">B36.5</strain>
    </source>
</reference>
<sequence length="75" mass="8640">MTAEKENITEAIILYIKLLGKTTPCGSTYWERPCILLERIKMYDEAILICQRAVKVTMLPKVRIGDFSARLKSTY</sequence>
<evidence type="ECO:0008006" key="3">
    <source>
        <dbReference type="Google" id="ProtNLM"/>
    </source>
</evidence>
<protein>
    <recommendedName>
        <fullName evidence="3">Tetratricopeptide repeat protein</fullName>
    </recommendedName>
</protein>
<accession>A0AAE6M8R3</accession>
<proteinExistence type="predicted"/>
<organism evidence="1 2">
    <name type="scientific">Treponema phagedenis</name>
    <dbReference type="NCBI Taxonomy" id="162"/>
    <lineage>
        <taxon>Bacteria</taxon>
        <taxon>Pseudomonadati</taxon>
        <taxon>Spirochaetota</taxon>
        <taxon>Spirochaetia</taxon>
        <taxon>Spirochaetales</taxon>
        <taxon>Treponemataceae</taxon>
        <taxon>Treponema</taxon>
    </lineage>
</organism>
<gene>
    <name evidence="1" type="ORF">FUT82_07880</name>
</gene>
<name>A0AAE6M8R3_TREPH</name>
<dbReference type="AlphaFoldDB" id="A0AAE6M8R3"/>
<dbReference type="Proteomes" id="UP000323594">
    <property type="component" value="Chromosome"/>
</dbReference>
<evidence type="ECO:0000313" key="2">
    <source>
        <dbReference type="Proteomes" id="UP000323594"/>
    </source>
</evidence>
<dbReference type="RefSeq" id="WP_148884516.1">
    <property type="nucleotide sequence ID" value="NZ_CP027018.1"/>
</dbReference>